<dbReference type="EMBL" id="AP024714">
    <property type="protein sequence ID" value="BCX82471.1"/>
    <property type="molecule type" value="Genomic_DNA"/>
</dbReference>
<dbReference type="GO" id="GO:0005886">
    <property type="term" value="C:plasma membrane"/>
    <property type="evidence" value="ECO:0007669"/>
    <property type="project" value="TreeGrafter"/>
</dbReference>
<dbReference type="GO" id="GO:0008643">
    <property type="term" value="P:carbohydrate transport"/>
    <property type="evidence" value="ECO:0007669"/>
    <property type="project" value="InterPro"/>
</dbReference>
<dbReference type="AlphaFoldDB" id="A0AAU9CLD5"/>
<evidence type="ECO:0000256" key="1">
    <source>
        <dbReference type="ARBA" id="ARBA00009617"/>
    </source>
</evidence>
<dbReference type="PANTHER" id="PTHR11328:SF24">
    <property type="entry name" value="MAJOR FACILITATOR SUPERFAMILY (MFS) PROFILE DOMAIN-CONTAINING PROTEIN"/>
    <property type="match status" value="1"/>
</dbReference>
<keyword evidence="2" id="KW-0812">Transmembrane</keyword>
<keyword evidence="2" id="KW-0472">Membrane</keyword>
<name>A0AAU9CLD5_9GAMM</name>
<evidence type="ECO:0008006" key="5">
    <source>
        <dbReference type="Google" id="ProtNLM"/>
    </source>
</evidence>
<dbReference type="InterPro" id="IPR036259">
    <property type="entry name" value="MFS_trans_sf"/>
</dbReference>
<dbReference type="GO" id="GO:0015293">
    <property type="term" value="F:symporter activity"/>
    <property type="evidence" value="ECO:0007669"/>
    <property type="project" value="InterPro"/>
</dbReference>
<gene>
    <name evidence="3" type="ORF">MIT9_P2057</name>
</gene>
<accession>A0AAU9CLD5</accession>
<keyword evidence="4" id="KW-1185">Reference proteome</keyword>
<dbReference type="PANTHER" id="PTHR11328">
    <property type="entry name" value="MAJOR FACILITATOR SUPERFAMILY DOMAIN-CONTAINING PROTEIN"/>
    <property type="match status" value="1"/>
</dbReference>
<dbReference type="Gene3D" id="1.20.1250.20">
    <property type="entry name" value="MFS general substrate transporter like domains"/>
    <property type="match status" value="1"/>
</dbReference>
<dbReference type="Proteomes" id="UP001321825">
    <property type="component" value="Chromosome"/>
</dbReference>
<feature type="transmembrane region" description="Helical" evidence="2">
    <location>
        <begin position="47"/>
        <end position="65"/>
    </location>
</feature>
<feature type="transmembrane region" description="Helical" evidence="2">
    <location>
        <begin position="74"/>
        <end position="91"/>
    </location>
</feature>
<keyword evidence="2" id="KW-1133">Transmembrane helix</keyword>
<sequence>MAGLRLLGANRPLRLLLIAYLANGLPATLFLLFVGERLQNPEATGPLLILYFGAGVAALPAWLWLSRRIGKHRAWAVSMGLAALSFVPVPWLGPEDFWIFTVTVALTGLTLGADMTLPTAMQADVVDVDTAGGGGGRAGLLFGIWGMATKLALALAVGIAFPLLGLAGYDPTLQAQPHAALTGLGFLYAGLPVLLKLPCILIAWRFPLDAAAQARLQTQIHRQYDRGGADETP</sequence>
<comment type="similarity">
    <text evidence="1">Belongs to the sodium:galactoside symporter (TC 2.A.2) family.</text>
</comment>
<dbReference type="KEGG" id="mcau:MIT9_P2057"/>
<organism evidence="3 4">
    <name type="scientific">Methylomarinovum caldicuralii</name>
    <dbReference type="NCBI Taxonomy" id="438856"/>
    <lineage>
        <taxon>Bacteria</taxon>
        <taxon>Pseudomonadati</taxon>
        <taxon>Pseudomonadota</taxon>
        <taxon>Gammaproteobacteria</taxon>
        <taxon>Methylococcales</taxon>
        <taxon>Methylothermaceae</taxon>
        <taxon>Methylomarinovum</taxon>
    </lineage>
</organism>
<dbReference type="RefSeq" id="WP_317704871.1">
    <property type="nucleotide sequence ID" value="NZ_AP024714.1"/>
</dbReference>
<evidence type="ECO:0000313" key="4">
    <source>
        <dbReference type="Proteomes" id="UP001321825"/>
    </source>
</evidence>
<feature type="transmembrane region" description="Helical" evidence="2">
    <location>
        <begin position="138"/>
        <end position="164"/>
    </location>
</feature>
<protein>
    <recommendedName>
        <fullName evidence="5">MFS transporter</fullName>
    </recommendedName>
</protein>
<evidence type="ECO:0000256" key="2">
    <source>
        <dbReference type="SAM" id="Phobius"/>
    </source>
</evidence>
<dbReference type="SUPFAM" id="SSF103473">
    <property type="entry name" value="MFS general substrate transporter"/>
    <property type="match status" value="1"/>
</dbReference>
<proteinExistence type="inferred from homology"/>
<dbReference type="Pfam" id="PF13347">
    <property type="entry name" value="MFS_2"/>
    <property type="match status" value="1"/>
</dbReference>
<reference evidence="4" key="1">
    <citation type="journal article" date="2024" name="Int. J. Syst. Evol. Microbiol.">
        <title>Methylomarinovum tepidoasis sp. nov., a moderately thermophilic methanotroph of the family Methylothermaceae isolated from a deep-sea hydrothermal field.</title>
        <authorList>
            <person name="Hirayama H."/>
            <person name="Takaki Y."/>
            <person name="Abe M."/>
            <person name="Miyazaki M."/>
            <person name="Uematsu K."/>
            <person name="Matsui Y."/>
            <person name="Takai K."/>
        </authorList>
    </citation>
    <scope>NUCLEOTIDE SEQUENCE [LARGE SCALE GENOMIC DNA]</scope>
    <source>
        <strain evidence="4">IT-9</strain>
    </source>
</reference>
<dbReference type="InterPro" id="IPR039672">
    <property type="entry name" value="MFS_2"/>
</dbReference>
<evidence type="ECO:0000313" key="3">
    <source>
        <dbReference type="EMBL" id="BCX82471.1"/>
    </source>
</evidence>
<feature type="transmembrane region" description="Helical" evidence="2">
    <location>
        <begin position="12"/>
        <end position="35"/>
    </location>
</feature>
<feature type="transmembrane region" description="Helical" evidence="2">
    <location>
        <begin position="184"/>
        <end position="206"/>
    </location>
</feature>
<feature type="transmembrane region" description="Helical" evidence="2">
    <location>
        <begin position="97"/>
        <end position="117"/>
    </location>
</feature>